<evidence type="ECO:0000259" key="2">
    <source>
        <dbReference type="Pfam" id="PF07238"/>
    </source>
</evidence>
<evidence type="ECO:0000313" key="3">
    <source>
        <dbReference type="EMBL" id="XBH16913.1"/>
    </source>
</evidence>
<dbReference type="EMBL" id="CP121196">
    <property type="protein sequence ID" value="XBH16913.1"/>
    <property type="molecule type" value="Genomic_DNA"/>
</dbReference>
<gene>
    <name evidence="3" type="ORF">P8935_20350</name>
</gene>
<sequence length="356" mass="39411">MNPMTSHSDFPSSEERRRAERRNSPSLAAYHWKGPLPRQNSVRDISATGAFLVTQDRWEPGEIIALSLQRKGPIEKENSFSVQAKAVRWDDQGVAISFVLPPGADLRLWQSPLKSASEQNEPEDIVREFRVAQAISFLSRISPETRDFMSRLLHEELSNYRLENALEIALNAEKMLGGSVQIDHLRARPHVVTRIVEGGSWSSDDKWMLQFWGGLLAASCTTNGGDETSLAFIDLLGQLKAIHLRILSAACTKATKLITGPGAISTRPLNWKAADLIKFSGSHDLIKLDRELNYMAELRVIAPRETSAFFQQMTDTTVAPTSLGLELYARCSGHRGTAQGFYGVPVTLAGAIALEQ</sequence>
<dbReference type="SUPFAM" id="SSF141371">
    <property type="entry name" value="PilZ domain-like"/>
    <property type="match status" value="1"/>
</dbReference>
<feature type="domain" description="PilZ" evidence="2">
    <location>
        <begin position="15"/>
        <end position="101"/>
    </location>
</feature>
<dbReference type="AlphaFoldDB" id="A0AAU7DGT1"/>
<feature type="region of interest" description="Disordered" evidence="1">
    <location>
        <begin position="1"/>
        <end position="33"/>
    </location>
</feature>
<dbReference type="InterPro" id="IPR009875">
    <property type="entry name" value="PilZ_domain"/>
</dbReference>
<accession>A0AAU7DGT1</accession>
<evidence type="ECO:0000256" key="1">
    <source>
        <dbReference type="SAM" id="MobiDB-lite"/>
    </source>
</evidence>
<dbReference type="Pfam" id="PF07238">
    <property type="entry name" value="PilZ"/>
    <property type="match status" value="1"/>
</dbReference>
<feature type="compositionally biased region" description="Polar residues" evidence="1">
    <location>
        <begin position="1"/>
        <end position="11"/>
    </location>
</feature>
<reference evidence="3" key="1">
    <citation type="submission" date="2023-03" db="EMBL/GenBank/DDBJ databases">
        <title>Edaphobacter sp.</title>
        <authorList>
            <person name="Huber K.J."/>
            <person name="Papendorf J."/>
            <person name="Pilke C."/>
            <person name="Bunk B."/>
            <person name="Sproeer C."/>
            <person name="Pester M."/>
        </authorList>
    </citation>
    <scope>NUCLEOTIDE SEQUENCE</scope>
    <source>
        <strain evidence="3">DSM 110680</strain>
    </source>
</reference>
<dbReference type="GO" id="GO:0035438">
    <property type="term" value="F:cyclic-di-GMP binding"/>
    <property type="evidence" value="ECO:0007669"/>
    <property type="project" value="InterPro"/>
</dbReference>
<dbReference type="Gene3D" id="2.40.10.220">
    <property type="entry name" value="predicted glycosyltransferase like domains"/>
    <property type="match status" value="1"/>
</dbReference>
<organism evidence="3">
    <name type="scientific">Telmatobacter sp. DSM 110680</name>
    <dbReference type="NCBI Taxonomy" id="3036704"/>
    <lineage>
        <taxon>Bacteria</taxon>
        <taxon>Pseudomonadati</taxon>
        <taxon>Acidobacteriota</taxon>
        <taxon>Terriglobia</taxon>
        <taxon>Terriglobales</taxon>
        <taxon>Acidobacteriaceae</taxon>
        <taxon>Telmatobacter</taxon>
    </lineage>
</organism>
<proteinExistence type="predicted"/>
<name>A0AAU7DGT1_9BACT</name>
<dbReference type="RefSeq" id="WP_348262143.1">
    <property type="nucleotide sequence ID" value="NZ_CP121196.1"/>
</dbReference>
<feature type="compositionally biased region" description="Basic and acidic residues" evidence="1">
    <location>
        <begin position="13"/>
        <end position="23"/>
    </location>
</feature>
<protein>
    <submittedName>
        <fullName evidence="3">PilZ domain-containing protein</fullName>
    </submittedName>
</protein>